<evidence type="ECO:0000256" key="4">
    <source>
        <dbReference type="ARBA" id="ARBA00023015"/>
    </source>
</evidence>
<evidence type="ECO:0000313" key="9">
    <source>
        <dbReference type="Proteomes" id="UP000256329"/>
    </source>
</evidence>
<name>A0A3D8P4U3_9THEO</name>
<keyword evidence="4 6" id="KW-0805">Transcription regulation</keyword>
<keyword evidence="3 6" id="KW-0694">RNA-binding</keyword>
<dbReference type="InterPro" id="IPR011605">
    <property type="entry name" value="NusB_fam"/>
</dbReference>
<dbReference type="Pfam" id="PF01029">
    <property type="entry name" value="NusB"/>
    <property type="match status" value="1"/>
</dbReference>
<evidence type="ECO:0000313" key="8">
    <source>
        <dbReference type="EMBL" id="RDV82984.1"/>
    </source>
</evidence>
<comment type="similarity">
    <text evidence="1 6">Belongs to the NusB family.</text>
</comment>
<accession>A0A3D8P4U3</accession>
<dbReference type="RefSeq" id="WP_115792628.1">
    <property type="nucleotide sequence ID" value="NZ_QSLN01000007.1"/>
</dbReference>
<dbReference type="PANTHER" id="PTHR11078:SF3">
    <property type="entry name" value="ANTITERMINATION NUSB DOMAIN-CONTAINING PROTEIN"/>
    <property type="match status" value="1"/>
</dbReference>
<comment type="caution">
    <text evidence="8">The sequence shown here is derived from an EMBL/GenBank/DDBJ whole genome shotgun (WGS) entry which is preliminary data.</text>
</comment>
<dbReference type="CDD" id="cd00619">
    <property type="entry name" value="Terminator_NusB"/>
    <property type="match status" value="1"/>
</dbReference>
<dbReference type="GO" id="GO:0003723">
    <property type="term" value="F:RNA binding"/>
    <property type="evidence" value="ECO:0007669"/>
    <property type="project" value="UniProtKB-UniRule"/>
</dbReference>
<dbReference type="EMBL" id="QSLN01000007">
    <property type="protein sequence ID" value="RDV82984.1"/>
    <property type="molecule type" value="Genomic_DNA"/>
</dbReference>
<dbReference type="HAMAP" id="MF_00073">
    <property type="entry name" value="NusB"/>
    <property type="match status" value="1"/>
</dbReference>
<gene>
    <name evidence="6 8" type="primary">nusB</name>
    <name evidence="8" type="ORF">DXX99_06190</name>
</gene>
<evidence type="ECO:0000256" key="2">
    <source>
        <dbReference type="ARBA" id="ARBA00022814"/>
    </source>
</evidence>
<protein>
    <recommendedName>
        <fullName evidence="6">Transcription antitermination protein NusB</fullName>
    </recommendedName>
    <alternativeName>
        <fullName evidence="6">Antitermination factor NusB</fullName>
    </alternativeName>
</protein>
<comment type="function">
    <text evidence="6">Involved in transcription antitermination. Required for transcription of ribosomal RNA (rRNA) genes. Binds specifically to the boxA antiterminator sequence of the ribosomal RNA (rrn) operons.</text>
</comment>
<dbReference type="PANTHER" id="PTHR11078">
    <property type="entry name" value="N UTILIZATION SUBSTANCE PROTEIN B-RELATED"/>
    <property type="match status" value="1"/>
</dbReference>
<sequence length="143" mass="16279">MSRRRAREAALMVLFQVDVGGAVVEEALERTLAEWRLGNASREFATSLVLGTLAHRPQIDRVIEELSRGWRLERMNRVDRNVMRLALYELLFRQDIPPAVAINEAVELAKRYGGEESPRFVNGILGKVAENLSLYRERVGFPS</sequence>
<dbReference type="GO" id="GO:0031564">
    <property type="term" value="P:transcription antitermination"/>
    <property type="evidence" value="ECO:0007669"/>
    <property type="project" value="UniProtKB-KW"/>
</dbReference>
<dbReference type="SUPFAM" id="SSF48013">
    <property type="entry name" value="NusB-like"/>
    <property type="match status" value="1"/>
</dbReference>
<dbReference type="InterPro" id="IPR035926">
    <property type="entry name" value="NusB-like_sf"/>
</dbReference>
<feature type="domain" description="NusB/RsmB/TIM44" evidence="7">
    <location>
        <begin position="4"/>
        <end position="129"/>
    </location>
</feature>
<dbReference type="NCBIfam" id="TIGR01951">
    <property type="entry name" value="nusB"/>
    <property type="match status" value="1"/>
</dbReference>
<dbReference type="OrthoDB" id="9811381at2"/>
<evidence type="ECO:0000256" key="1">
    <source>
        <dbReference type="ARBA" id="ARBA00005952"/>
    </source>
</evidence>
<evidence type="ECO:0000256" key="6">
    <source>
        <dbReference type="HAMAP-Rule" id="MF_00073"/>
    </source>
</evidence>
<organism evidence="8 9">
    <name type="scientific">Ammonifex thiophilus</name>
    <dbReference type="NCBI Taxonomy" id="444093"/>
    <lineage>
        <taxon>Bacteria</taxon>
        <taxon>Bacillati</taxon>
        <taxon>Bacillota</taxon>
        <taxon>Clostridia</taxon>
        <taxon>Thermoanaerobacterales</taxon>
        <taxon>Thermoanaerobacteraceae</taxon>
        <taxon>Ammonifex</taxon>
    </lineage>
</organism>
<dbReference type="InterPro" id="IPR006027">
    <property type="entry name" value="NusB_RsmB_TIM44"/>
</dbReference>
<keyword evidence="5 6" id="KW-0804">Transcription</keyword>
<evidence type="ECO:0000256" key="3">
    <source>
        <dbReference type="ARBA" id="ARBA00022884"/>
    </source>
</evidence>
<dbReference type="GO" id="GO:0006353">
    <property type="term" value="P:DNA-templated transcription termination"/>
    <property type="evidence" value="ECO:0007669"/>
    <property type="project" value="UniProtKB-UniRule"/>
</dbReference>
<evidence type="ECO:0000259" key="7">
    <source>
        <dbReference type="Pfam" id="PF01029"/>
    </source>
</evidence>
<dbReference type="Proteomes" id="UP000256329">
    <property type="component" value="Unassembled WGS sequence"/>
</dbReference>
<dbReference type="Gene3D" id="1.10.940.10">
    <property type="entry name" value="NusB-like"/>
    <property type="match status" value="1"/>
</dbReference>
<dbReference type="GO" id="GO:0005829">
    <property type="term" value="C:cytosol"/>
    <property type="evidence" value="ECO:0007669"/>
    <property type="project" value="TreeGrafter"/>
</dbReference>
<reference evidence="8 9" key="1">
    <citation type="submission" date="2018-08" db="EMBL/GenBank/DDBJ databases">
        <title>Form III RuBisCO-mediated autotrophy in Thermodesulfobium bacteria.</title>
        <authorList>
            <person name="Toshchakov S.V."/>
            <person name="Kublanov I.V."/>
            <person name="Frolov E."/>
            <person name="Bonch-Osmolovskaya E.A."/>
            <person name="Tourova T.P."/>
            <person name="Chernych N.A."/>
            <person name="Lebedinsky A.V."/>
        </authorList>
    </citation>
    <scope>NUCLEOTIDE SEQUENCE [LARGE SCALE GENOMIC DNA]</scope>
    <source>
        <strain evidence="8 9">SR</strain>
    </source>
</reference>
<evidence type="ECO:0000256" key="5">
    <source>
        <dbReference type="ARBA" id="ARBA00023163"/>
    </source>
</evidence>
<proteinExistence type="inferred from homology"/>
<keyword evidence="2 6" id="KW-0889">Transcription antitermination</keyword>
<dbReference type="AlphaFoldDB" id="A0A3D8P4U3"/>
<keyword evidence="9" id="KW-1185">Reference proteome</keyword>